<dbReference type="Proteomes" id="UP001283361">
    <property type="component" value="Unassembled WGS sequence"/>
</dbReference>
<name>A0AAE0ZNW0_9GAST</name>
<protein>
    <recommendedName>
        <fullName evidence="2">HAT C-terminal dimerisation domain-containing protein</fullName>
    </recommendedName>
</protein>
<proteinExistence type="predicted"/>
<evidence type="ECO:0000313" key="3">
    <source>
        <dbReference type="EMBL" id="KAK3772913.1"/>
    </source>
</evidence>
<accession>A0AAE0ZNW0</accession>
<gene>
    <name evidence="3" type="ORF">RRG08_024097</name>
</gene>
<dbReference type="InterPro" id="IPR008906">
    <property type="entry name" value="HATC_C_dom"/>
</dbReference>
<evidence type="ECO:0000259" key="2">
    <source>
        <dbReference type="Pfam" id="PF05699"/>
    </source>
</evidence>
<evidence type="ECO:0000256" key="1">
    <source>
        <dbReference type="SAM" id="MobiDB-lite"/>
    </source>
</evidence>
<dbReference type="GO" id="GO:0046983">
    <property type="term" value="F:protein dimerization activity"/>
    <property type="evidence" value="ECO:0007669"/>
    <property type="project" value="InterPro"/>
</dbReference>
<dbReference type="Pfam" id="PF05699">
    <property type="entry name" value="Dimer_Tnp_hAT"/>
    <property type="match status" value="1"/>
</dbReference>
<feature type="domain" description="HAT C-terminal dimerisation" evidence="2">
    <location>
        <begin position="149"/>
        <end position="230"/>
    </location>
</feature>
<dbReference type="EMBL" id="JAWDGP010003588">
    <property type="protein sequence ID" value="KAK3772913.1"/>
    <property type="molecule type" value="Genomic_DNA"/>
</dbReference>
<evidence type="ECO:0000313" key="4">
    <source>
        <dbReference type="Proteomes" id="UP001283361"/>
    </source>
</evidence>
<dbReference type="AlphaFoldDB" id="A0AAE0ZNW0"/>
<sequence length="309" mass="35456">MFKKFILTFETKKPLVHNLYDEVTDLFRTFLKGFIKAQDLRESGKKLMEFDVSDKDKHLNPKHVAVGKCESILITISKECALSFREKLMTAYVTTAKYMQKKLPLGNSVLKTLSLLDPIAFGQSETAIHLKKLPSFFPTINAPEFNEEIMKMQSDVDILPGDDADLDAWWNSVFKLQRYPSVEKVVTAFLSIFSGPRVEQSFSIMNHIITSKTSSLNIKTYEAILCVKYMLLAQNTTAIKLYSRSDAVFSPVDTSLAWHFQTSFSRYKKYMRNKKTETAEVEKNRSCKRPQTESSLTSLSFNSKKQKRC</sequence>
<comment type="caution">
    <text evidence="3">The sequence shown here is derived from an EMBL/GenBank/DDBJ whole genome shotgun (WGS) entry which is preliminary data.</text>
</comment>
<organism evidence="3 4">
    <name type="scientific">Elysia crispata</name>
    <name type="common">lettuce slug</name>
    <dbReference type="NCBI Taxonomy" id="231223"/>
    <lineage>
        <taxon>Eukaryota</taxon>
        <taxon>Metazoa</taxon>
        <taxon>Spiralia</taxon>
        <taxon>Lophotrochozoa</taxon>
        <taxon>Mollusca</taxon>
        <taxon>Gastropoda</taxon>
        <taxon>Heterobranchia</taxon>
        <taxon>Euthyneura</taxon>
        <taxon>Panpulmonata</taxon>
        <taxon>Sacoglossa</taxon>
        <taxon>Placobranchoidea</taxon>
        <taxon>Plakobranchidae</taxon>
        <taxon>Elysia</taxon>
    </lineage>
</organism>
<feature type="compositionally biased region" description="Polar residues" evidence="1">
    <location>
        <begin position="292"/>
        <end position="303"/>
    </location>
</feature>
<feature type="region of interest" description="Disordered" evidence="1">
    <location>
        <begin position="281"/>
        <end position="309"/>
    </location>
</feature>
<reference evidence="3" key="1">
    <citation type="journal article" date="2023" name="G3 (Bethesda)">
        <title>A reference genome for the long-term kleptoplast-retaining sea slug Elysia crispata morphotype clarki.</title>
        <authorList>
            <person name="Eastman K.E."/>
            <person name="Pendleton A.L."/>
            <person name="Shaikh M.A."/>
            <person name="Suttiyut T."/>
            <person name="Ogas R."/>
            <person name="Tomko P."/>
            <person name="Gavelis G."/>
            <person name="Widhalm J.R."/>
            <person name="Wisecaver J.H."/>
        </authorList>
    </citation>
    <scope>NUCLEOTIDE SEQUENCE</scope>
    <source>
        <strain evidence="3">ECLA1</strain>
    </source>
</reference>
<keyword evidence="4" id="KW-1185">Reference proteome</keyword>